<dbReference type="OrthoDB" id="422423at2"/>
<sequence length="304" mass="33784">MFKKMSIAALGLLMALSFPQNAKAETIFERVSRTGVLTFGTRVDTIPYSYVNDKQQVVGYSVDVMELIRQELERKLNRPITVEFKVINNSDELMQKVSKGEIDIACTTQFTWQREDFVDFSMAYSLSGIRLLIKNNSGLTGTPESLSGKRVGVVPNSMGEVVMKFIQPKAVLVPLKEAEEGFVALRDGKVDAIAADSIILAGATLKGNPEAYALVPVQPLARYGVACMVPQNNSMLLNSVNRAIAKLMQGYIIGEQKYMDIVNRWLGTDGLVEVPPELIRAYFETIILSREQIPLTDTPQTQRR</sequence>
<dbReference type="EMBL" id="MRCE01000004">
    <property type="protein sequence ID" value="OKH39810.1"/>
    <property type="molecule type" value="Genomic_DNA"/>
</dbReference>
<evidence type="ECO:0000256" key="2">
    <source>
        <dbReference type="ARBA" id="ARBA00022448"/>
    </source>
</evidence>
<dbReference type="PANTHER" id="PTHR30085:SF6">
    <property type="entry name" value="ABC TRANSPORTER GLUTAMINE-BINDING PROTEIN GLNH"/>
    <property type="match status" value="1"/>
</dbReference>
<dbReference type="NCBIfam" id="TIGR04262">
    <property type="entry name" value="orph_peri_GRRM"/>
    <property type="match status" value="1"/>
</dbReference>
<evidence type="ECO:0000256" key="1">
    <source>
        <dbReference type="ARBA" id="ARBA00010333"/>
    </source>
</evidence>
<organism evidence="6 7">
    <name type="scientific">[Phormidium ambiguum] IAM M-71</name>
    <dbReference type="NCBI Taxonomy" id="454136"/>
    <lineage>
        <taxon>Bacteria</taxon>
        <taxon>Bacillati</taxon>
        <taxon>Cyanobacteriota</taxon>
        <taxon>Cyanophyceae</taxon>
        <taxon>Oscillatoriophycideae</taxon>
        <taxon>Aerosakkonematales</taxon>
        <taxon>Aerosakkonemataceae</taxon>
        <taxon>Floridanema</taxon>
    </lineage>
</organism>
<evidence type="ECO:0000259" key="5">
    <source>
        <dbReference type="SMART" id="SM00062"/>
    </source>
</evidence>
<keyword evidence="2" id="KW-0813">Transport</keyword>
<dbReference type="Proteomes" id="UP000185860">
    <property type="component" value="Unassembled WGS sequence"/>
</dbReference>
<feature type="chain" id="PRO_5012211331" evidence="4">
    <location>
        <begin position="25"/>
        <end position="304"/>
    </location>
</feature>
<dbReference type="CDD" id="cd13688">
    <property type="entry name" value="PBP2_GltI_DEBP"/>
    <property type="match status" value="1"/>
</dbReference>
<feature type="signal peptide" evidence="4">
    <location>
        <begin position="1"/>
        <end position="24"/>
    </location>
</feature>
<keyword evidence="3 4" id="KW-0732">Signal</keyword>
<dbReference type="GO" id="GO:0005576">
    <property type="term" value="C:extracellular region"/>
    <property type="evidence" value="ECO:0007669"/>
    <property type="project" value="TreeGrafter"/>
</dbReference>
<reference evidence="6 7" key="1">
    <citation type="submission" date="2016-11" db="EMBL/GenBank/DDBJ databases">
        <title>Draft Genome Sequences of Nine Cyanobacterial Strains from Diverse Habitats.</title>
        <authorList>
            <person name="Zhu T."/>
            <person name="Hou S."/>
            <person name="Lu X."/>
            <person name="Hess W.R."/>
        </authorList>
    </citation>
    <scope>NUCLEOTIDE SEQUENCE [LARGE SCALE GENOMIC DNA]</scope>
    <source>
        <strain evidence="6 7">IAM M-71</strain>
    </source>
</reference>
<evidence type="ECO:0000313" key="7">
    <source>
        <dbReference type="Proteomes" id="UP000185860"/>
    </source>
</evidence>
<comment type="similarity">
    <text evidence="1">Belongs to the bacterial solute-binding protein 3 family.</text>
</comment>
<name>A0A1U7IQX3_9CYAN</name>
<dbReference type="AlphaFoldDB" id="A0A1U7IQX3"/>
<dbReference type="GO" id="GO:0030288">
    <property type="term" value="C:outer membrane-bounded periplasmic space"/>
    <property type="evidence" value="ECO:0007669"/>
    <property type="project" value="TreeGrafter"/>
</dbReference>
<proteinExistence type="inferred from homology"/>
<dbReference type="Gene3D" id="3.40.190.10">
    <property type="entry name" value="Periplasmic binding protein-like II"/>
    <property type="match status" value="2"/>
</dbReference>
<evidence type="ECO:0000256" key="4">
    <source>
        <dbReference type="SAM" id="SignalP"/>
    </source>
</evidence>
<dbReference type="InterPro" id="IPR051455">
    <property type="entry name" value="Bact_solute-bind_prot3"/>
</dbReference>
<feature type="domain" description="Solute-binding protein family 3/N-terminal" evidence="5">
    <location>
        <begin position="36"/>
        <end position="269"/>
    </location>
</feature>
<dbReference type="InterPro" id="IPR001638">
    <property type="entry name" value="Solute-binding_3/MltF_N"/>
</dbReference>
<gene>
    <name evidence="6" type="ORF">NIES2119_05815</name>
</gene>
<dbReference type="RefSeq" id="WP_073592531.1">
    <property type="nucleotide sequence ID" value="NZ_MRCE01000004.1"/>
</dbReference>
<dbReference type="InterPro" id="IPR026358">
    <property type="entry name" value="Orph_peri_GRRM"/>
</dbReference>
<protein>
    <submittedName>
        <fullName evidence="6">Amino acid ABC transporter substrate-binding protein</fullName>
    </submittedName>
</protein>
<dbReference type="GO" id="GO:0006865">
    <property type="term" value="P:amino acid transport"/>
    <property type="evidence" value="ECO:0007669"/>
    <property type="project" value="TreeGrafter"/>
</dbReference>
<dbReference type="SMART" id="SM00062">
    <property type="entry name" value="PBPb"/>
    <property type="match status" value="1"/>
</dbReference>
<evidence type="ECO:0000313" key="6">
    <source>
        <dbReference type="EMBL" id="OKH39810.1"/>
    </source>
</evidence>
<accession>A0A1U7IQX3</accession>
<comment type="caution">
    <text evidence="6">The sequence shown here is derived from an EMBL/GenBank/DDBJ whole genome shotgun (WGS) entry which is preliminary data.</text>
</comment>
<evidence type="ECO:0000256" key="3">
    <source>
        <dbReference type="ARBA" id="ARBA00022729"/>
    </source>
</evidence>
<dbReference type="SUPFAM" id="SSF53850">
    <property type="entry name" value="Periplasmic binding protein-like II"/>
    <property type="match status" value="1"/>
</dbReference>
<dbReference type="STRING" id="454136.NIES2119_05815"/>
<dbReference type="Pfam" id="PF00497">
    <property type="entry name" value="SBP_bac_3"/>
    <property type="match status" value="1"/>
</dbReference>
<dbReference type="PANTHER" id="PTHR30085">
    <property type="entry name" value="AMINO ACID ABC TRANSPORTER PERMEASE"/>
    <property type="match status" value="1"/>
</dbReference>